<dbReference type="PANTHER" id="PTHR37984:SF13">
    <property type="entry name" value="RIBONUCLEASE H"/>
    <property type="match status" value="1"/>
</dbReference>
<sequence length="123" mass="13866">MELLLRGRKCYFLRESVEYLGHVIDAHGLHTAPNELKAIVDAPEPSIVKELMSFLGLLNYYGSFIPHLSSLLHPLHKLLKQDVTWEWTEHCAQAFAEARASLASNIALIHFYPALRISIATDA</sequence>
<reference evidence="1" key="1">
    <citation type="submission" date="2017-05" db="UniProtKB">
        <authorList>
            <consortium name="EnsemblMetazoa"/>
        </authorList>
    </citation>
    <scope>IDENTIFICATION</scope>
</reference>
<dbReference type="InParanoid" id="A0A1X7STR7"/>
<dbReference type="SUPFAM" id="SSF56672">
    <property type="entry name" value="DNA/RNA polymerases"/>
    <property type="match status" value="1"/>
</dbReference>
<evidence type="ECO:0000313" key="1">
    <source>
        <dbReference type="EnsemblMetazoa" id="Aqu2.1.05532_001"/>
    </source>
</evidence>
<evidence type="ECO:0008006" key="2">
    <source>
        <dbReference type="Google" id="ProtNLM"/>
    </source>
</evidence>
<dbReference type="PANTHER" id="PTHR37984">
    <property type="entry name" value="PROTEIN CBG26694"/>
    <property type="match status" value="1"/>
</dbReference>
<dbReference type="EnsemblMetazoa" id="Aqu2.1.05532_001">
    <property type="protein sequence ID" value="Aqu2.1.05532_001"/>
    <property type="gene ID" value="Aqu2.1.05532"/>
</dbReference>
<dbReference type="FunFam" id="3.30.70.270:FF:000020">
    <property type="entry name" value="Transposon Tf2-6 polyprotein-like Protein"/>
    <property type="match status" value="1"/>
</dbReference>
<dbReference type="InterPro" id="IPR043502">
    <property type="entry name" value="DNA/RNA_pol_sf"/>
</dbReference>
<organism evidence="1">
    <name type="scientific">Amphimedon queenslandica</name>
    <name type="common">Sponge</name>
    <dbReference type="NCBI Taxonomy" id="400682"/>
    <lineage>
        <taxon>Eukaryota</taxon>
        <taxon>Metazoa</taxon>
        <taxon>Porifera</taxon>
        <taxon>Demospongiae</taxon>
        <taxon>Heteroscleromorpha</taxon>
        <taxon>Haplosclerida</taxon>
        <taxon>Niphatidae</taxon>
        <taxon>Amphimedon</taxon>
    </lineage>
</organism>
<dbReference type="eggNOG" id="KOG0017">
    <property type="taxonomic scope" value="Eukaryota"/>
</dbReference>
<dbReference type="InterPro" id="IPR050951">
    <property type="entry name" value="Retrovirus_Pol_polyprotein"/>
</dbReference>
<proteinExistence type="predicted"/>
<protein>
    <recommendedName>
        <fullName evidence="2">Reverse transcriptase/retrotransposon-derived protein RNase H-like domain-containing protein</fullName>
    </recommendedName>
</protein>
<dbReference type="AlphaFoldDB" id="A0A1X7STR7"/>
<name>A0A1X7STR7_AMPQE</name>
<dbReference type="InterPro" id="IPR043128">
    <property type="entry name" value="Rev_trsase/Diguanyl_cyclase"/>
</dbReference>
<accession>A0A1X7STR7</accession>
<dbReference type="Gene3D" id="3.30.70.270">
    <property type="match status" value="1"/>
</dbReference>